<dbReference type="RefSeq" id="WP_310304086.1">
    <property type="nucleotide sequence ID" value="NZ_BAAAXB010000001.1"/>
</dbReference>
<dbReference type="CDD" id="cd00093">
    <property type="entry name" value="HTH_XRE"/>
    <property type="match status" value="1"/>
</dbReference>
<evidence type="ECO:0000313" key="1">
    <source>
        <dbReference type="EMBL" id="MDR6592499.1"/>
    </source>
</evidence>
<gene>
    <name evidence="1" type="ORF">J2S66_000883</name>
</gene>
<protein>
    <recommendedName>
        <fullName evidence="3">Helix-turn-helix protein</fullName>
    </recommendedName>
</protein>
<dbReference type="InterPro" id="IPR001387">
    <property type="entry name" value="Cro/C1-type_HTH"/>
</dbReference>
<proteinExistence type="predicted"/>
<accession>A0ABU1PRF3</accession>
<evidence type="ECO:0008006" key="3">
    <source>
        <dbReference type="Google" id="ProtNLM"/>
    </source>
</evidence>
<reference evidence="1 2" key="1">
    <citation type="submission" date="2023-07" db="EMBL/GenBank/DDBJ databases">
        <title>Sequencing the genomes of 1000 actinobacteria strains.</title>
        <authorList>
            <person name="Klenk H.-P."/>
        </authorList>
    </citation>
    <scope>NUCLEOTIDE SEQUENCE [LARGE SCALE GENOMIC DNA]</scope>
    <source>
        <strain evidence="1 2">DSM 43749</strain>
    </source>
</reference>
<evidence type="ECO:0000313" key="2">
    <source>
        <dbReference type="Proteomes" id="UP001268819"/>
    </source>
</evidence>
<name>A0ABU1PRF3_9PSEU</name>
<sequence>MPPTVKLRVLAFTTAAREAGYRSDYALADAMHVHRSTISRVVSGHLTPGPTFIAAALTVLTPSNFEDLFEIVATGPAKNTDHPTTHDH</sequence>
<dbReference type="Proteomes" id="UP001268819">
    <property type="component" value="Unassembled WGS sequence"/>
</dbReference>
<keyword evidence="2" id="KW-1185">Reference proteome</keyword>
<organism evidence="1 2">
    <name type="scientific">Saccharothrix longispora</name>
    <dbReference type="NCBI Taxonomy" id="33920"/>
    <lineage>
        <taxon>Bacteria</taxon>
        <taxon>Bacillati</taxon>
        <taxon>Actinomycetota</taxon>
        <taxon>Actinomycetes</taxon>
        <taxon>Pseudonocardiales</taxon>
        <taxon>Pseudonocardiaceae</taxon>
        <taxon>Saccharothrix</taxon>
    </lineage>
</organism>
<dbReference type="EMBL" id="JAVDSG010000001">
    <property type="protein sequence ID" value="MDR6592499.1"/>
    <property type="molecule type" value="Genomic_DNA"/>
</dbReference>
<comment type="caution">
    <text evidence="1">The sequence shown here is derived from an EMBL/GenBank/DDBJ whole genome shotgun (WGS) entry which is preliminary data.</text>
</comment>